<dbReference type="Proteomes" id="UP001139887">
    <property type="component" value="Unassembled WGS sequence"/>
</dbReference>
<keyword evidence="1" id="KW-0143">Chaperone</keyword>
<dbReference type="SMART" id="SM00271">
    <property type="entry name" value="DnaJ"/>
    <property type="match status" value="1"/>
</dbReference>
<name>A0A9W8IE80_9FUNG</name>
<keyword evidence="2" id="KW-0472">Membrane</keyword>
<gene>
    <name evidence="4" type="ORF">IWW36_003343</name>
</gene>
<sequence>MTQRSSSNFTSILGWLLLPQLAASYLLKTVHWVLLRLVPRWVPHPRTPRYALHQRLSYATVITVYLIYTLWSTEQNLGANYYHVLGMRPDTFSSSQLRRNFRKLSLILHPDKNPQGEQQFILVQHAYNVLSDPLTRFVYNHAGEAAVKCQTCKSVSDFMLAAIPRRLAMYLTFIMGSVAMQVFRIGKYGTYWRYIAIGTFAALELAMMTRTTDPLLIRLLLQLAPHRTSFEMAQLLQQVMVCFFIAMNQIGPQFVPRENNVNTVALAKQLLAITKNTKTEVLGKADRLAGFYKNTGLERHLSESFASELQLGMTIGTSRKFREEYIDKLNSERVKVDAE</sequence>
<evidence type="ECO:0000259" key="3">
    <source>
        <dbReference type="PROSITE" id="PS50076"/>
    </source>
</evidence>
<evidence type="ECO:0000313" key="5">
    <source>
        <dbReference type="Proteomes" id="UP001139887"/>
    </source>
</evidence>
<dbReference type="Gene3D" id="1.10.287.110">
    <property type="entry name" value="DnaJ domain"/>
    <property type="match status" value="1"/>
</dbReference>
<keyword evidence="2" id="KW-0812">Transmembrane</keyword>
<feature type="transmembrane region" description="Helical" evidence="2">
    <location>
        <begin position="55"/>
        <end position="71"/>
    </location>
</feature>
<reference evidence="4" key="1">
    <citation type="submission" date="2022-07" db="EMBL/GenBank/DDBJ databases">
        <title>Phylogenomic reconstructions and comparative analyses of Kickxellomycotina fungi.</title>
        <authorList>
            <person name="Reynolds N.K."/>
            <person name="Stajich J.E."/>
            <person name="Barry K."/>
            <person name="Grigoriev I.V."/>
            <person name="Crous P."/>
            <person name="Smith M.E."/>
        </authorList>
    </citation>
    <scope>NUCLEOTIDE SEQUENCE</scope>
    <source>
        <strain evidence="4">NRRL 1566</strain>
    </source>
</reference>
<dbReference type="InterPro" id="IPR001623">
    <property type="entry name" value="DnaJ_domain"/>
</dbReference>
<comment type="caution">
    <text evidence="4">The sequence shown here is derived from an EMBL/GenBank/DDBJ whole genome shotgun (WGS) entry which is preliminary data.</text>
</comment>
<feature type="domain" description="J" evidence="3">
    <location>
        <begin position="80"/>
        <end position="143"/>
    </location>
</feature>
<dbReference type="GO" id="GO:0051787">
    <property type="term" value="F:misfolded protein binding"/>
    <property type="evidence" value="ECO:0007669"/>
    <property type="project" value="TreeGrafter"/>
</dbReference>
<dbReference type="GO" id="GO:0005783">
    <property type="term" value="C:endoplasmic reticulum"/>
    <property type="evidence" value="ECO:0007669"/>
    <property type="project" value="TreeGrafter"/>
</dbReference>
<dbReference type="AlphaFoldDB" id="A0A9W8IE80"/>
<dbReference type="InterPro" id="IPR036869">
    <property type="entry name" value="J_dom_sf"/>
</dbReference>
<organism evidence="4 5">
    <name type="scientific">Coemansia brasiliensis</name>
    <dbReference type="NCBI Taxonomy" id="2650707"/>
    <lineage>
        <taxon>Eukaryota</taxon>
        <taxon>Fungi</taxon>
        <taxon>Fungi incertae sedis</taxon>
        <taxon>Zoopagomycota</taxon>
        <taxon>Kickxellomycotina</taxon>
        <taxon>Kickxellomycetes</taxon>
        <taxon>Kickxellales</taxon>
        <taxon>Kickxellaceae</taxon>
        <taxon>Coemansia</taxon>
    </lineage>
</organism>
<proteinExistence type="predicted"/>
<evidence type="ECO:0000256" key="1">
    <source>
        <dbReference type="ARBA" id="ARBA00023186"/>
    </source>
</evidence>
<dbReference type="Pfam" id="PF00226">
    <property type="entry name" value="DnaJ"/>
    <property type="match status" value="1"/>
</dbReference>
<feature type="transmembrane region" description="Helical" evidence="2">
    <location>
        <begin position="12"/>
        <end position="35"/>
    </location>
</feature>
<keyword evidence="2" id="KW-1133">Transmembrane helix</keyword>
<evidence type="ECO:0000313" key="4">
    <source>
        <dbReference type="EMBL" id="KAJ2848362.1"/>
    </source>
</evidence>
<dbReference type="OrthoDB" id="436519at2759"/>
<keyword evidence="5" id="KW-1185">Reference proteome</keyword>
<dbReference type="PANTHER" id="PTHR44360:SF1">
    <property type="entry name" value="DNAJ HOMOLOG SUBFAMILY B MEMBER 9"/>
    <property type="match status" value="1"/>
</dbReference>
<protein>
    <recommendedName>
        <fullName evidence="3">J domain-containing protein</fullName>
    </recommendedName>
</protein>
<dbReference type="SUPFAM" id="SSF46565">
    <property type="entry name" value="Chaperone J-domain"/>
    <property type="match status" value="1"/>
</dbReference>
<dbReference type="CDD" id="cd06257">
    <property type="entry name" value="DnaJ"/>
    <property type="match status" value="1"/>
</dbReference>
<dbReference type="GO" id="GO:0051087">
    <property type="term" value="F:protein-folding chaperone binding"/>
    <property type="evidence" value="ECO:0007669"/>
    <property type="project" value="TreeGrafter"/>
</dbReference>
<dbReference type="PROSITE" id="PS50076">
    <property type="entry name" value="DNAJ_2"/>
    <property type="match status" value="1"/>
</dbReference>
<evidence type="ECO:0000256" key="2">
    <source>
        <dbReference type="SAM" id="Phobius"/>
    </source>
</evidence>
<dbReference type="GO" id="GO:0036503">
    <property type="term" value="P:ERAD pathway"/>
    <property type="evidence" value="ECO:0007669"/>
    <property type="project" value="TreeGrafter"/>
</dbReference>
<dbReference type="PANTHER" id="PTHR44360">
    <property type="entry name" value="DNAJ HOMOLOG SUBFAMILY B MEMBER 9"/>
    <property type="match status" value="1"/>
</dbReference>
<dbReference type="EMBL" id="JANBUW010000177">
    <property type="protein sequence ID" value="KAJ2848362.1"/>
    <property type="molecule type" value="Genomic_DNA"/>
</dbReference>
<feature type="transmembrane region" description="Helical" evidence="2">
    <location>
        <begin position="191"/>
        <end position="209"/>
    </location>
</feature>
<dbReference type="InterPro" id="IPR051948">
    <property type="entry name" value="Hsp70_co-chaperone_J-domain"/>
</dbReference>
<accession>A0A9W8IE80</accession>